<protein>
    <submittedName>
        <fullName evidence="3">Uncharacterized protein</fullName>
    </submittedName>
</protein>
<organism evidence="3 4">
    <name type="scientific">Botryobasidium botryosum (strain FD-172 SS1)</name>
    <dbReference type="NCBI Taxonomy" id="930990"/>
    <lineage>
        <taxon>Eukaryota</taxon>
        <taxon>Fungi</taxon>
        <taxon>Dikarya</taxon>
        <taxon>Basidiomycota</taxon>
        <taxon>Agaricomycotina</taxon>
        <taxon>Agaricomycetes</taxon>
        <taxon>Cantharellales</taxon>
        <taxon>Botryobasidiaceae</taxon>
        <taxon>Botryobasidium</taxon>
    </lineage>
</organism>
<name>A0A067MR43_BOTB1</name>
<proteinExistence type="predicted"/>
<keyword evidence="4" id="KW-1185">Reference proteome</keyword>
<accession>A0A067MR43</accession>
<dbReference type="EMBL" id="KL198022">
    <property type="protein sequence ID" value="KDQ18059.1"/>
    <property type="molecule type" value="Genomic_DNA"/>
</dbReference>
<dbReference type="HOGENOM" id="CLU_1510348_0_0_1"/>
<evidence type="ECO:0000313" key="3">
    <source>
        <dbReference type="EMBL" id="KDQ18059.1"/>
    </source>
</evidence>
<gene>
    <name evidence="3" type="ORF">BOTBODRAFT_171746</name>
</gene>
<evidence type="ECO:0000256" key="2">
    <source>
        <dbReference type="SAM" id="MobiDB-lite"/>
    </source>
</evidence>
<dbReference type="AlphaFoldDB" id="A0A067MR43"/>
<feature type="compositionally biased region" description="Polar residues" evidence="2">
    <location>
        <begin position="68"/>
        <end position="91"/>
    </location>
</feature>
<evidence type="ECO:0000313" key="4">
    <source>
        <dbReference type="Proteomes" id="UP000027195"/>
    </source>
</evidence>
<sequence>MLARRPATVQPLSHPHSGGAPISSKSDPREALQHRKRHRSRSADSGWHAPALPAQTRKGDRLQGPVPRQTSIAKIDGATQSQTPTDGNQACESAEEARFRSRAEAFGSMVAIAMSELAHEELTKELEDFKAACTVLKQQLADSEQRLAYSEQRRIAAERVIAQHQRYQLAGFTVKRGA</sequence>
<reference evidence="4" key="1">
    <citation type="journal article" date="2014" name="Proc. Natl. Acad. Sci. U.S.A.">
        <title>Extensive sampling of basidiomycete genomes demonstrates inadequacy of the white-rot/brown-rot paradigm for wood decay fungi.</title>
        <authorList>
            <person name="Riley R."/>
            <person name="Salamov A.A."/>
            <person name="Brown D.W."/>
            <person name="Nagy L.G."/>
            <person name="Floudas D."/>
            <person name="Held B.W."/>
            <person name="Levasseur A."/>
            <person name="Lombard V."/>
            <person name="Morin E."/>
            <person name="Otillar R."/>
            <person name="Lindquist E.A."/>
            <person name="Sun H."/>
            <person name="LaButti K.M."/>
            <person name="Schmutz J."/>
            <person name="Jabbour D."/>
            <person name="Luo H."/>
            <person name="Baker S.E."/>
            <person name="Pisabarro A.G."/>
            <person name="Walton J.D."/>
            <person name="Blanchette R.A."/>
            <person name="Henrissat B."/>
            <person name="Martin F."/>
            <person name="Cullen D."/>
            <person name="Hibbett D.S."/>
            <person name="Grigoriev I.V."/>
        </authorList>
    </citation>
    <scope>NUCLEOTIDE SEQUENCE [LARGE SCALE GENOMIC DNA]</scope>
    <source>
        <strain evidence="4">FD-172 SS1</strain>
    </source>
</reference>
<keyword evidence="1" id="KW-0175">Coiled coil</keyword>
<feature type="coiled-coil region" evidence="1">
    <location>
        <begin position="112"/>
        <end position="146"/>
    </location>
</feature>
<feature type="region of interest" description="Disordered" evidence="2">
    <location>
        <begin position="1"/>
        <end position="96"/>
    </location>
</feature>
<dbReference type="InParanoid" id="A0A067MR43"/>
<evidence type="ECO:0000256" key="1">
    <source>
        <dbReference type="SAM" id="Coils"/>
    </source>
</evidence>
<dbReference type="Proteomes" id="UP000027195">
    <property type="component" value="Unassembled WGS sequence"/>
</dbReference>